<sequence length="171" mass="20113">MLQQWESSQWFSNARYDYTHSGAFLDIGSGSPVNDLVESDTVRLLDWNDSMTDIQLRMRFVDKVQAISAVLCRENGSRTNTYVLEIYSRQMYGRTYQANFYPILSENCWRDVPFNLTFYPPNMKKERGRKHGKRFQGKKEYRNPDSPPRCSRCYMPGHNRKNYNNPGPSNV</sequence>
<evidence type="ECO:0000313" key="1">
    <source>
        <dbReference type="EMBL" id="KAI5678235.1"/>
    </source>
</evidence>
<name>A0ACC0C003_CATRO</name>
<evidence type="ECO:0000313" key="2">
    <source>
        <dbReference type="Proteomes" id="UP001060085"/>
    </source>
</evidence>
<dbReference type="Proteomes" id="UP001060085">
    <property type="component" value="Linkage Group LG02"/>
</dbReference>
<keyword evidence="2" id="KW-1185">Reference proteome</keyword>
<gene>
    <name evidence="1" type="ORF">M9H77_09185</name>
</gene>
<protein>
    <submittedName>
        <fullName evidence="1">Uncharacterized protein</fullName>
    </submittedName>
</protein>
<organism evidence="1 2">
    <name type="scientific">Catharanthus roseus</name>
    <name type="common">Madagascar periwinkle</name>
    <name type="synonym">Vinca rosea</name>
    <dbReference type="NCBI Taxonomy" id="4058"/>
    <lineage>
        <taxon>Eukaryota</taxon>
        <taxon>Viridiplantae</taxon>
        <taxon>Streptophyta</taxon>
        <taxon>Embryophyta</taxon>
        <taxon>Tracheophyta</taxon>
        <taxon>Spermatophyta</taxon>
        <taxon>Magnoliopsida</taxon>
        <taxon>eudicotyledons</taxon>
        <taxon>Gunneridae</taxon>
        <taxon>Pentapetalae</taxon>
        <taxon>asterids</taxon>
        <taxon>lamiids</taxon>
        <taxon>Gentianales</taxon>
        <taxon>Apocynaceae</taxon>
        <taxon>Rauvolfioideae</taxon>
        <taxon>Vinceae</taxon>
        <taxon>Catharanthinae</taxon>
        <taxon>Catharanthus</taxon>
    </lineage>
</organism>
<reference evidence="2" key="1">
    <citation type="journal article" date="2023" name="Nat. Plants">
        <title>Single-cell RNA sequencing provides a high-resolution roadmap for understanding the multicellular compartmentation of specialized metabolism.</title>
        <authorList>
            <person name="Sun S."/>
            <person name="Shen X."/>
            <person name="Li Y."/>
            <person name="Li Y."/>
            <person name="Wang S."/>
            <person name="Li R."/>
            <person name="Zhang H."/>
            <person name="Shen G."/>
            <person name="Guo B."/>
            <person name="Wei J."/>
            <person name="Xu J."/>
            <person name="St-Pierre B."/>
            <person name="Chen S."/>
            <person name="Sun C."/>
        </authorList>
    </citation>
    <scope>NUCLEOTIDE SEQUENCE [LARGE SCALE GENOMIC DNA]</scope>
</reference>
<accession>A0ACC0C003</accession>
<dbReference type="EMBL" id="CM044702">
    <property type="protein sequence ID" value="KAI5678235.1"/>
    <property type="molecule type" value="Genomic_DNA"/>
</dbReference>
<proteinExistence type="predicted"/>
<comment type="caution">
    <text evidence="1">The sequence shown here is derived from an EMBL/GenBank/DDBJ whole genome shotgun (WGS) entry which is preliminary data.</text>
</comment>